<gene>
    <name evidence="10" type="ORF">THRCLA_06082</name>
</gene>
<dbReference type="PRINTS" id="PR00450">
    <property type="entry name" value="RECOVERIN"/>
</dbReference>
<proteinExistence type="predicted"/>
<comment type="caution">
    <text evidence="10">The sequence shown here is derived from an EMBL/GenBank/DDBJ whole genome shotgun (WGS) entry which is preliminary data.</text>
</comment>
<feature type="domain" description="EF-hand" evidence="9">
    <location>
        <begin position="496"/>
        <end position="531"/>
    </location>
</feature>
<feature type="region of interest" description="Disordered" evidence="7">
    <location>
        <begin position="156"/>
        <end position="175"/>
    </location>
</feature>
<dbReference type="InterPro" id="IPR053937">
    <property type="entry name" value="GOST_TM"/>
</dbReference>
<feature type="transmembrane region" description="Helical" evidence="8">
    <location>
        <begin position="698"/>
        <end position="716"/>
    </location>
</feature>
<evidence type="ECO:0000256" key="2">
    <source>
        <dbReference type="ARBA" id="ARBA00022692"/>
    </source>
</evidence>
<dbReference type="EMBL" id="JNBS01001727">
    <property type="protein sequence ID" value="OQS00263.1"/>
    <property type="molecule type" value="Genomic_DNA"/>
</dbReference>
<evidence type="ECO:0000256" key="4">
    <source>
        <dbReference type="ARBA" id="ARBA00022837"/>
    </source>
</evidence>
<feature type="transmembrane region" description="Helical" evidence="8">
    <location>
        <begin position="853"/>
        <end position="871"/>
    </location>
</feature>
<keyword evidence="6 8" id="KW-0472">Membrane</keyword>
<dbReference type="SMART" id="SM00054">
    <property type="entry name" value="EFh"/>
    <property type="match status" value="4"/>
</dbReference>
<sequence>MNEHVIQIDSDSGEIVTATAHLLQTVQAIEATRQDIREHSGKAALQAQLDMIGPDKHTRINQVALSPYAKERKECLFHMQIRHLETPVQSYRYAEDNSAWILSPRPAKAHSPTRQATTPRKLLASELMVAKGKQNDERKRQQDNEHQVTKEVLRQSLRRLSARRDPENTSRLMQGRRESVHRLRCSVTKVTGLDISTCLVLNPQLHEEDQNDSNEEAPSLYKAVRVAHYARQLRKLSIEVQRQSINPNNIASSASIPNQSESIPRFILEQYTKVLATVKASSTKNLLKDISTQTVLSKDDFIKMLCLTLGFSNKEWAAKCYPVAYNQRVNTLDHSITLSDFAHVSKIFLHGSDMDKIKWVFEIYDRDDSGSVEIEEVFQTLHTDKEDLWDQIMFSQQLLGIIDHDYDGRMQFQEFVVACNKVPMFFNCFAGALPIRLSNHPKNIKLKLGLQLLRKLWTYGLESSAQVENMKRTSIDISGFITIISYIFRFARSNPIDQSLAHRLFKAIDVNGNSSIDFEEFIRGISKLLQGTLDERSKMMHFVLDLDGGGTISKLEIHTILVSRKNGLEIHEVKDLILEENVNEIMASFDENSDGSITYEEFQRAVRNFPHLLDAFQDLLFSGCRLDADFKSLDWLDQHSLDALLPLHHVVPHPNKILKEYHKVFSKAVKKVFTVNSWRPKQLDVWSDHCHLSFAKVIVMRAFVLLCVFIALATGLKQEWSFTDETRRQFLIERFGFSAGGQLEAELKVDSTSRLPQTSILIVHEDDLIEDAAAYFQQPYDSEVCILDLQEATNRLDFNVEKTWKIAHPIEQAGFYYLLFAHCGNDASISFTMKATMVNPNGNYLTFGDTYVPVIYLAMSLVFLTAALHWVRILHQNSGHIHSIHYMMGVLIFVKAISLFAESMRFYYMKAHGDTMTSWNEIYYVFMFLKGMMLFVVILLIGTGWSLLKPHLNNSEKQIITAVLILQVINNIAAVVLQETSIGTQSWILNHILYRDVMHLVDIICCCSILFPIVSSIRHLRQTADTDGKAHINLQKLTQFRSFYIAVVTYVYFTRIALYLLAASLPFNMTWISVFVGELAAFIFYGVTGWKFQPQPRNPYLALQTSVPLDEFGLDEDEDFNFTSAKA</sequence>
<dbReference type="Pfam" id="PF13202">
    <property type="entry name" value="EF-hand_5"/>
    <property type="match status" value="1"/>
</dbReference>
<dbReference type="PROSITE" id="PS50222">
    <property type="entry name" value="EF_HAND_2"/>
    <property type="match status" value="3"/>
</dbReference>
<accession>A0A1V9ZQI0</accession>
<dbReference type="AlphaFoldDB" id="A0A1V9ZQI0"/>
<dbReference type="InterPro" id="IPR009637">
    <property type="entry name" value="GPR107/GPR108-like"/>
</dbReference>
<dbReference type="InterPro" id="IPR018247">
    <property type="entry name" value="EF_Hand_1_Ca_BS"/>
</dbReference>
<dbReference type="SUPFAM" id="SSF47473">
    <property type="entry name" value="EF-hand"/>
    <property type="match status" value="2"/>
</dbReference>
<evidence type="ECO:0000256" key="1">
    <source>
        <dbReference type="ARBA" id="ARBA00004141"/>
    </source>
</evidence>
<evidence type="ECO:0000256" key="5">
    <source>
        <dbReference type="ARBA" id="ARBA00022989"/>
    </source>
</evidence>
<feature type="domain" description="EF-hand" evidence="9">
    <location>
        <begin position="577"/>
        <end position="612"/>
    </location>
</feature>
<evidence type="ECO:0000256" key="6">
    <source>
        <dbReference type="ARBA" id="ARBA00023136"/>
    </source>
</evidence>
<keyword evidence="5 8" id="KW-1133">Transmembrane helix</keyword>
<dbReference type="Pfam" id="PF06814">
    <property type="entry name" value="GOST_TM"/>
    <property type="match status" value="1"/>
</dbReference>
<evidence type="ECO:0000313" key="11">
    <source>
        <dbReference type="Proteomes" id="UP000243217"/>
    </source>
</evidence>
<feature type="transmembrane region" description="Helical" evidence="8">
    <location>
        <begin position="1068"/>
        <end position="1087"/>
    </location>
</feature>
<evidence type="ECO:0000256" key="3">
    <source>
        <dbReference type="ARBA" id="ARBA00022729"/>
    </source>
</evidence>
<keyword evidence="3" id="KW-0732">Signal</keyword>
<dbReference type="InterPro" id="IPR054103">
    <property type="entry name" value="CAND6-7_N"/>
</dbReference>
<evidence type="ECO:0000259" key="9">
    <source>
        <dbReference type="PROSITE" id="PS50222"/>
    </source>
</evidence>
<dbReference type="Pfam" id="PF21904">
    <property type="entry name" value="CAND6-7_N"/>
    <property type="match status" value="1"/>
</dbReference>
<feature type="transmembrane region" description="Helical" evidence="8">
    <location>
        <begin position="922"/>
        <end position="947"/>
    </location>
</feature>
<keyword evidence="4" id="KW-0106">Calcium</keyword>
<dbReference type="GO" id="GO:0005794">
    <property type="term" value="C:Golgi apparatus"/>
    <property type="evidence" value="ECO:0007669"/>
    <property type="project" value="TreeGrafter"/>
</dbReference>
<comment type="subcellular location">
    <subcellularLocation>
        <location evidence="1">Membrane</location>
        <topology evidence="1">Multi-pass membrane protein</topology>
    </subcellularLocation>
</comment>
<name>A0A1V9ZQI0_9STRA</name>
<dbReference type="PROSITE" id="PS00018">
    <property type="entry name" value="EF_HAND_1"/>
    <property type="match status" value="3"/>
</dbReference>
<protein>
    <submittedName>
        <fullName evidence="10">Transmembrane protein</fullName>
    </submittedName>
</protein>
<feature type="domain" description="EF-hand" evidence="9">
    <location>
        <begin position="352"/>
        <end position="387"/>
    </location>
</feature>
<keyword evidence="11" id="KW-1185">Reference proteome</keyword>
<dbReference type="Proteomes" id="UP000243217">
    <property type="component" value="Unassembled WGS sequence"/>
</dbReference>
<keyword evidence="2 8" id="KW-0812">Transmembrane</keyword>
<dbReference type="PANTHER" id="PTHR21229">
    <property type="entry name" value="LUNG SEVEN TRANSMEMBRANE RECEPTOR"/>
    <property type="match status" value="1"/>
</dbReference>
<dbReference type="GO" id="GO:0005509">
    <property type="term" value="F:calcium ion binding"/>
    <property type="evidence" value="ECO:0007669"/>
    <property type="project" value="InterPro"/>
</dbReference>
<dbReference type="Gene3D" id="1.10.238.10">
    <property type="entry name" value="EF-hand"/>
    <property type="match status" value="2"/>
</dbReference>
<dbReference type="CDD" id="cd00051">
    <property type="entry name" value="EFh"/>
    <property type="match status" value="3"/>
</dbReference>
<dbReference type="PANTHER" id="PTHR21229:SF2">
    <property type="entry name" value="RE59932P"/>
    <property type="match status" value="1"/>
</dbReference>
<dbReference type="OrthoDB" id="29657at2759"/>
<reference evidence="10 11" key="1">
    <citation type="journal article" date="2014" name="Genome Biol. Evol.">
        <title>The secreted proteins of Achlya hypogyna and Thraustotheca clavata identify the ancestral oomycete secretome and reveal gene acquisitions by horizontal gene transfer.</title>
        <authorList>
            <person name="Misner I."/>
            <person name="Blouin N."/>
            <person name="Leonard G."/>
            <person name="Richards T.A."/>
            <person name="Lane C.E."/>
        </authorList>
    </citation>
    <scope>NUCLEOTIDE SEQUENCE [LARGE SCALE GENOMIC DNA]</scope>
    <source>
        <strain evidence="10 11">ATCC 34112</strain>
    </source>
</reference>
<feature type="transmembrane region" description="Helical" evidence="8">
    <location>
        <begin position="997"/>
        <end position="1014"/>
    </location>
</feature>
<dbReference type="InterPro" id="IPR002048">
    <property type="entry name" value="EF_hand_dom"/>
</dbReference>
<feature type="transmembrane region" description="Helical" evidence="8">
    <location>
        <begin position="1043"/>
        <end position="1062"/>
    </location>
</feature>
<organism evidence="10 11">
    <name type="scientific">Thraustotheca clavata</name>
    <dbReference type="NCBI Taxonomy" id="74557"/>
    <lineage>
        <taxon>Eukaryota</taxon>
        <taxon>Sar</taxon>
        <taxon>Stramenopiles</taxon>
        <taxon>Oomycota</taxon>
        <taxon>Saprolegniomycetes</taxon>
        <taxon>Saprolegniales</taxon>
        <taxon>Achlyaceae</taxon>
        <taxon>Thraustotheca</taxon>
    </lineage>
</organism>
<evidence type="ECO:0000313" key="10">
    <source>
        <dbReference type="EMBL" id="OQS00263.1"/>
    </source>
</evidence>
<dbReference type="InterPro" id="IPR011992">
    <property type="entry name" value="EF-hand-dom_pair"/>
</dbReference>
<dbReference type="GO" id="GO:0016020">
    <property type="term" value="C:membrane"/>
    <property type="evidence" value="ECO:0007669"/>
    <property type="project" value="UniProtKB-SubCell"/>
</dbReference>
<dbReference type="Pfam" id="PF13499">
    <property type="entry name" value="EF-hand_7"/>
    <property type="match status" value="2"/>
</dbReference>
<evidence type="ECO:0000256" key="8">
    <source>
        <dbReference type="SAM" id="Phobius"/>
    </source>
</evidence>
<feature type="transmembrane region" description="Helical" evidence="8">
    <location>
        <begin position="883"/>
        <end position="902"/>
    </location>
</feature>
<evidence type="ECO:0000256" key="7">
    <source>
        <dbReference type="SAM" id="MobiDB-lite"/>
    </source>
</evidence>